<dbReference type="GO" id="GO:0005829">
    <property type="term" value="C:cytosol"/>
    <property type="evidence" value="ECO:0007669"/>
    <property type="project" value="TreeGrafter"/>
</dbReference>
<dbReference type="PANTHER" id="PTHR10584:SF166">
    <property type="entry name" value="RIBOKINASE"/>
    <property type="match status" value="1"/>
</dbReference>
<dbReference type="Proteomes" id="UP000234145">
    <property type="component" value="Unassembled WGS sequence"/>
</dbReference>
<feature type="domain" description="Carbohydrate kinase PfkB" evidence="3">
    <location>
        <begin position="2"/>
        <end position="296"/>
    </location>
</feature>
<evidence type="ECO:0000259" key="3">
    <source>
        <dbReference type="Pfam" id="PF00294"/>
    </source>
</evidence>
<sequence>MDVVCMGILVADVVARPVDKFPQRGRLELSDEMGLHVGGCASNTGIDLAKLGISTGVIGKVGKDGFGDFLIEQMHKFGLDTKGVKRDMRFNTSGTMVFVSSDGERTFIHYLGANSTLIDTDVDYSLVKKAKIFHIAGFFLLPSLEGKPIARIFKKVKQMGITTTLDTAWDSRGRWFKAIKFAFPYVDFFLPSIEEAKMISQEKDPDRIGQFFLDRGVNVVALKMGPAGSYLKTKDISMRVPPFKIVPVDGTGAGDAFVAGFLAGLVKKWPLEKCAEFANAVGALAAIKVGATAGVRTMRETLKFMKTKR</sequence>
<dbReference type="CDD" id="cd01166">
    <property type="entry name" value="KdgK"/>
    <property type="match status" value="1"/>
</dbReference>
<gene>
    <name evidence="4" type="ORF">COY51_01120</name>
</gene>
<dbReference type="Pfam" id="PF00294">
    <property type="entry name" value="PfkB"/>
    <property type="match status" value="1"/>
</dbReference>
<keyword evidence="2 4" id="KW-0418">Kinase</keyword>
<organism evidence="4 5">
    <name type="scientific">Candidatus Desantisbacteria bacterium CG_4_10_14_0_8_um_filter_39_17</name>
    <dbReference type="NCBI Taxonomy" id="1974542"/>
    <lineage>
        <taxon>Bacteria</taxon>
        <taxon>Candidatus Desantisiibacteriota</taxon>
    </lineage>
</organism>
<accession>A0A2H9PCQ3</accession>
<comment type="caution">
    <text evidence="4">The sequence shown here is derived from an EMBL/GenBank/DDBJ whole genome shotgun (WGS) entry which is preliminary data.</text>
</comment>
<evidence type="ECO:0000256" key="1">
    <source>
        <dbReference type="ARBA" id="ARBA00022679"/>
    </source>
</evidence>
<dbReference type="PANTHER" id="PTHR10584">
    <property type="entry name" value="SUGAR KINASE"/>
    <property type="match status" value="1"/>
</dbReference>
<keyword evidence="1" id="KW-0808">Transferase</keyword>
<protein>
    <submittedName>
        <fullName evidence="4">Carbohydrate kinase</fullName>
    </submittedName>
</protein>
<dbReference type="SUPFAM" id="SSF53613">
    <property type="entry name" value="Ribokinase-like"/>
    <property type="match status" value="1"/>
</dbReference>
<name>A0A2H9PCQ3_9BACT</name>
<proteinExistence type="predicted"/>
<evidence type="ECO:0000313" key="5">
    <source>
        <dbReference type="Proteomes" id="UP000234145"/>
    </source>
</evidence>
<evidence type="ECO:0000313" key="4">
    <source>
        <dbReference type="EMBL" id="PIZ17099.1"/>
    </source>
</evidence>
<dbReference type="InterPro" id="IPR029056">
    <property type="entry name" value="Ribokinase-like"/>
</dbReference>
<dbReference type="InterPro" id="IPR011611">
    <property type="entry name" value="PfkB_dom"/>
</dbReference>
<dbReference type="GO" id="GO:0016301">
    <property type="term" value="F:kinase activity"/>
    <property type="evidence" value="ECO:0007669"/>
    <property type="project" value="UniProtKB-KW"/>
</dbReference>
<reference evidence="5" key="1">
    <citation type="submission" date="2017-09" db="EMBL/GenBank/DDBJ databases">
        <title>Depth-based differentiation of microbial function through sediment-hosted aquifers and enrichment of novel symbionts in the deep terrestrial subsurface.</title>
        <authorList>
            <person name="Probst A.J."/>
            <person name="Ladd B."/>
            <person name="Jarett J.K."/>
            <person name="Geller-Mcgrath D.E."/>
            <person name="Sieber C.M.K."/>
            <person name="Emerson J.B."/>
            <person name="Anantharaman K."/>
            <person name="Thomas B.C."/>
            <person name="Malmstrom R."/>
            <person name="Stieglmeier M."/>
            <person name="Klingl A."/>
            <person name="Woyke T."/>
            <person name="Ryan C.M."/>
            <person name="Banfield J.F."/>
        </authorList>
    </citation>
    <scope>NUCLEOTIDE SEQUENCE [LARGE SCALE GENOMIC DNA]</scope>
</reference>
<dbReference type="EMBL" id="PFMS01000024">
    <property type="protein sequence ID" value="PIZ17099.1"/>
    <property type="molecule type" value="Genomic_DNA"/>
</dbReference>
<dbReference type="AlphaFoldDB" id="A0A2H9PCQ3"/>
<evidence type="ECO:0000256" key="2">
    <source>
        <dbReference type="ARBA" id="ARBA00022777"/>
    </source>
</evidence>
<dbReference type="Gene3D" id="3.40.1190.20">
    <property type="match status" value="1"/>
</dbReference>